<protein>
    <recommendedName>
        <fullName evidence="1">PPM-type phosphatase domain-containing protein</fullName>
    </recommendedName>
</protein>
<gene>
    <name evidence="2" type="ORF">AFUS01_LOCUS43220</name>
</gene>
<dbReference type="GO" id="GO:0000287">
    <property type="term" value="F:magnesium ion binding"/>
    <property type="evidence" value="ECO:0007669"/>
    <property type="project" value="InterPro"/>
</dbReference>
<evidence type="ECO:0000313" key="3">
    <source>
        <dbReference type="Proteomes" id="UP000708208"/>
    </source>
</evidence>
<reference evidence="2" key="1">
    <citation type="submission" date="2021-06" db="EMBL/GenBank/DDBJ databases">
        <authorList>
            <person name="Hodson N. C."/>
            <person name="Mongue J. A."/>
            <person name="Jaron S. K."/>
        </authorList>
    </citation>
    <scope>NUCLEOTIDE SEQUENCE</scope>
</reference>
<feature type="non-terminal residue" evidence="2">
    <location>
        <position position="1"/>
    </location>
</feature>
<sequence>CDGVWDVMSNEDLVDFIRSRLQVTNDLESICNQVIDTCLYKGSRDNMSIVLVTFPSCPPPKEDAIQKEAALEAFLKQRVTELVEESGGAIELPHILQYLSDENIADLPPGGGLAAKRTFIESVYKTLCPNSAETPEN</sequence>
<dbReference type="EMBL" id="CAJVCH010569956">
    <property type="protein sequence ID" value="CAG7833615.1"/>
    <property type="molecule type" value="Genomic_DNA"/>
</dbReference>
<dbReference type="Proteomes" id="UP000708208">
    <property type="component" value="Unassembled WGS sequence"/>
</dbReference>
<dbReference type="InterPro" id="IPR001932">
    <property type="entry name" value="PPM-type_phosphatase-like_dom"/>
</dbReference>
<proteinExistence type="predicted"/>
<dbReference type="Pfam" id="PF07830">
    <property type="entry name" value="PP2C_C"/>
    <property type="match status" value="1"/>
</dbReference>
<dbReference type="GO" id="GO:0004721">
    <property type="term" value="F:phosphoprotein phosphatase activity"/>
    <property type="evidence" value="ECO:0007669"/>
    <property type="project" value="InterPro"/>
</dbReference>
<keyword evidence="3" id="KW-1185">Reference proteome</keyword>
<evidence type="ECO:0000313" key="2">
    <source>
        <dbReference type="EMBL" id="CAG7833615.1"/>
    </source>
</evidence>
<dbReference type="PROSITE" id="PS51746">
    <property type="entry name" value="PPM_2"/>
    <property type="match status" value="1"/>
</dbReference>
<feature type="domain" description="PPM-type phosphatase" evidence="1">
    <location>
        <begin position="1"/>
        <end position="54"/>
    </location>
</feature>
<dbReference type="AlphaFoldDB" id="A0A8J2M808"/>
<dbReference type="InterPro" id="IPR012911">
    <property type="entry name" value="PP2C_C"/>
</dbReference>
<accession>A0A8J2M808</accession>
<organism evidence="2 3">
    <name type="scientific">Allacma fusca</name>
    <dbReference type="NCBI Taxonomy" id="39272"/>
    <lineage>
        <taxon>Eukaryota</taxon>
        <taxon>Metazoa</taxon>
        <taxon>Ecdysozoa</taxon>
        <taxon>Arthropoda</taxon>
        <taxon>Hexapoda</taxon>
        <taxon>Collembola</taxon>
        <taxon>Symphypleona</taxon>
        <taxon>Sminthuridae</taxon>
        <taxon>Allacma</taxon>
    </lineage>
</organism>
<dbReference type="GO" id="GO:0030145">
    <property type="term" value="F:manganese ion binding"/>
    <property type="evidence" value="ECO:0007669"/>
    <property type="project" value="InterPro"/>
</dbReference>
<comment type="caution">
    <text evidence="2">The sequence shown here is derived from an EMBL/GenBank/DDBJ whole genome shotgun (WGS) entry which is preliminary data.</text>
</comment>
<name>A0A8J2M808_9HEXA</name>
<dbReference type="OrthoDB" id="10264738at2759"/>
<evidence type="ECO:0000259" key="1">
    <source>
        <dbReference type="PROSITE" id="PS51746"/>
    </source>
</evidence>
<dbReference type="Pfam" id="PF00481">
    <property type="entry name" value="PP2C"/>
    <property type="match status" value="1"/>
</dbReference>